<feature type="chain" id="PRO_5046370727" evidence="2">
    <location>
        <begin position="23"/>
        <end position="581"/>
    </location>
</feature>
<dbReference type="Proteomes" id="UP001431935">
    <property type="component" value="Chromosome"/>
</dbReference>
<evidence type="ECO:0000313" key="5">
    <source>
        <dbReference type="Proteomes" id="UP001431935"/>
    </source>
</evidence>
<name>A0ABZ2ANB1_9BACT</name>
<dbReference type="PANTHER" id="PTHR32060">
    <property type="entry name" value="TAIL-SPECIFIC PROTEASE"/>
    <property type="match status" value="1"/>
</dbReference>
<dbReference type="EMBL" id="CP143578">
    <property type="protein sequence ID" value="WVN21636.1"/>
    <property type="molecule type" value="Genomic_DNA"/>
</dbReference>
<dbReference type="SUPFAM" id="SSF52096">
    <property type="entry name" value="ClpP/crotonase"/>
    <property type="match status" value="1"/>
</dbReference>
<keyword evidence="5" id="KW-1185">Reference proteome</keyword>
<evidence type="ECO:0000256" key="1">
    <source>
        <dbReference type="SAM" id="Coils"/>
    </source>
</evidence>
<dbReference type="SMART" id="SM00245">
    <property type="entry name" value="TSPc"/>
    <property type="match status" value="1"/>
</dbReference>
<feature type="signal peptide" evidence="2">
    <location>
        <begin position="1"/>
        <end position="22"/>
    </location>
</feature>
<dbReference type="InterPro" id="IPR029045">
    <property type="entry name" value="ClpP/crotonase-like_dom_sf"/>
</dbReference>
<dbReference type="Pfam" id="PF03572">
    <property type="entry name" value="Peptidase_S41"/>
    <property type="match status" value="1"/>
</dbReference>
<reference evidence="4" key="1">
    <citation type="submission" date="2024-01" db="EMBL/GenBank/DDBJ databases">
        <title>Complete genome sequence of Mycoplasma gateae strain 3700.</title>
        <authorList>
            <person name="Spergser J."/>
        </authorList>
    </citation>
    <scope>NUCLEOTIDE SEQUENCE [LARGE SCALE GENOMIC DNA]</scope>
    <source>
        <strain evidence="4">3700</strain>
    </source>
</reference>
<feature type="coiled-coil region" evidence="1">
    <location>
        <begin position="338"/>
        <end position="365"/>
    </location>
</feature>
<dbReference type="CDD" id="cd06567">
    <property type="entry name" value="Peptidase_S41"/>
    <property type="match status" value="1"/>
</dbReference>
<dbReference type="Gene3D" id="3.90.226.10">
    <property type="entry name" value="2-enoyl-CoA Hydratase, Chain A, domain 1"/>
    <property type="match status" value="1"/>
</dbReference>
<gene>
    <name evidence="4" type="ORF">V2E26_01435</name>
</gene>
<accession>A0ABZ2ANB1</accession>
<sequence length="581" mass="67654">MKKKYLFISTLPIILTATSAVSCVFFEDFGLNIDDIISFKSDKFKQVRADFKNFSKEHYNIKSKYINLYFDISNQATQKNYSTEPYVSIEDMVKHLNGFFNINGFKKYNITNNKVIFKNQNGNMELDFDKQTIKLSSESFFNFVVSSNSTNYSRFLKVSSIKLINKEEEKEEIIFDLKKYNIKIYNESNKVLIPLNIFNTLFCSQNYYNLYYNGNKNVYGKYFNLNENDNNIKELKNFDFFNKNETNEKRLYNLNNLIFTLDNFYGLKEYKKINSFEDYTRKLKSQLLSTEYETYNKAYTKLIFENLNELHSSIDLLSLSTPINKRIRDYIENIGQSRREHINVYNFLEQKSAKLREQLNNKKWNIYNNFAYITLSGFRTAPDNQINNGQEENDSFEYMHSVLNKISKEHKEVKNIVIDLSRNGGGNIGAMYRVLGLLTNKNIVSHEHSSLSNKKVTYEYKVDANKDGNYNDNDAFSQYNYYFLISKNTFSAGNSFSGIVKELNIGKIIGQKSGGGTSSVLPIVLTDGTGLTISSSSMSLYFDKNIEKNLEEGVDPDISLEYNDFYDFEILDSIINNKNNN</sequence>
<keyword evidence="2" id="KW-0732">Signal</keyword>
<dbReference type="RefSeq" id="WP_330463666.1">
    <property type="nucleotide sequence ID" value="NZ_CP143578.1"/>
</dbReference>
<feature type="domain" description="Tail specific protease" evidence="3">
    <location>
        <begin position="348"/>
        <end position="561"/>
    </location>
</feature>
<evidence type="ECO:0000313" key="4">
    <source>
        <dbReference type="EMBL" id="WVN21636.1"/>
    </source>
</evidence>
<dbReference type="PANTHER" id="PTHR32060:SF22">
    <property type="entry name" value="CARBOXYL-TERMINAL-PROCESSING PEPTIDASE 3, CHLOROPLASTIC"/>
    <property type="match status" value="1"/>
</dbReference>
<dbReference type="InterPro" id="IPR005151">
    <property type="entry name" value="Tail-specific_protease"/>
</dbReference>
<proteinExistence type="predicted"/>
<evidence type="ECO:0000259" key="3">
    <source>
        <dbReference type="SMART" id="SM00245"/>
    </source>
</evidence>
<dbReference type="PROSITE" id="PS51257">
    <property type="entry name" value="PROKAR_LIPOPROTEIN"/>
    <property type="match status" value="1"/>
</dbReference>
<organism evidence="4 5">
    <name type="scientific">Metamycoplasma gateae</name>
    <dbReference type="NCBI Taxonomy" id="35769"/>
    <lineage>
        <taxon>Bacteria</taxon>
        <taxon>Bacillati</taxon>
        <taxon>Mycoplasmatota</taxon>
        <taxon>Mycoplasmoidales</taxon>
        <taxon>Metamycoplasmataceae</taxon>
        <taxon>Metamycoplasma</taxon>
    </lineage>
</organism>
<protein>
    <submittedName>
        <fullName evidence="4">S41 family peptidase</fullName>
    </submittedName>
</protein>
<keyword evidence="1" id="KW-0175">Coiled coil</keyword>
<evidence type="ECO:0000256" key="2">
    <source>
        <dbReference type="SAM" id="SignalP"/>
    </source>
</evidence>